<dbReference type="EMBL" id="KF122060">
    <property type="protein sequence ID" value="AIA89353.1"/>
    <property type="molecule type" value="Genomic_DNA"/>
</dbReference>
<keyword evidence="8" id="KW-0961">Cell wall biogenesis/degradation</keyword>
<sequence>EISHGKYNLQPEIPNSKFPSEKDNAAIAVVDTKTGHVIGLSTNSSDPTVPFTSIHSSGSTVKPFLDYAPALEYGMITQNSTLNGNGANSLSGVAYSGTQLGLDTSAPQNYGGQNYGMVNASFALGLSLNSAALQVFKMTTNDQKLY</sequence>
<dbReference type="GO" id="GO:0030288">
    <property type="term" value="C:outer membrane-bounded periplasmic space"/>
    <property type="evidence" value="ECO:0007669"/>
    <property type="project" value="TreeGrafter"/>
</dbReference>
<evidence type="ECO:0000256" key="7">
    <source>
        <dbReference type="ARBA" id="ARBA00023136"/>
    </source>
</evidence>
<evidence type="ECO:0000313" key="11">
    <source>
        <dbReference type="EMBL" id="AIA89353.1"/>
    </source>
</evidence>
<keyword evidence="7" id="KW-0472">Membrane</keyword>
<keyword evidence="3" id="KW-0328">Glycosyltransferase</keyword>
<dbReference type="PANTHER" id="PTHR32282:SF11">
    <property type="entry name" value="PENICILLIN-BINDING PROTEIN 1B"/>
    <property type="match status" value="1"/>
</dbReference>
<dbReference type="EC" id="2.4.99.28" evidence="9"/>
<dbReference type="InterPro" id="IPR012338">
    <property type="entry name" value="Beta-lactam/transpept-like"/>
</dbReference>
<evidence type="ECO:0000256" key="6">
    <source>
        <dbReference type="ARBA" id="ARBA00022984"/>
    </source>
</evidence>
<keyword evidence="2" id="KW-1003">Cell membrane</keyword>
<dbReference type="InterPro" id="IPR050396">
    <property type="entry name" value="Glycosyltr_51/Transpeptidase"/>
</dbReference>
<evidence type="ECO:0000256" key="9">
    <source>
        <dbReference type="ARBA" id="ARBA00044770"/>
    </source>
</evidence>
<proteinExistence type="predicted"/>
<feature type="non-terminal residue" evidence="11">
    <location>
        <position position="146"/>
    </location>
</feature>
<evidence type="ECO:0000256" key="2">
    <source>
        <dbReference type="ARBA" id="ARBA00022475"/>
    </source>
</evidence>
<dbReference type="SUPFAM" id="SSF56601">
    <property type="entry name" value="beta-lactamase/transpeptidase-like"/>
    <property type="match status" value="1"/>
</dbReference>
<dbReference type="GO" id="GO:0071555">
    <property type="term" value="P:cell wall organization"/>
    <property type="evidence" value="ECO:0007669"/>
    <property type="project" value="UniProtKB-KW"/>
</dbReference>
<keyword evidence="4" id="KW-0808">Transferase</keyword>
<evidence type="ECO:0000256" key="8">
    <source>
        <dbReference type="ARBA" id="ARBA00023316"/>
    </source>
</evidence>
<organism evidence="11">
    <name type="scientific">uncultured Macrococcus sp</name>
    <dbReference type="NCBI Taxonomy" id="458255"/>
    <lineage>
        <taxon>Bacteria</taxon>
        <taxon>Bacillati</taxon>
        <taxon>Bacillota</taxon>
        <taxon>Bacilli</taxon>
        <taxon>Bacillales</taxon>
        <taxon>Staphylococcaceae</taxon>
        <taxon>Macrococcus</taxon>
        <taxon>environmental samples</taxon>
    </lineage>
</organism>
<keyword evidence="6" id="KW-0573">Peptidoglycan synthesis</keyword>
<reference evidence="11" key="1">
    <citation type="journal article" date="2013" name="Environ. Microbiol.">
        <title>Seasonally variable intestinal metagenomes of the red palm weevil (Rhynchophorus ferrugineus).</title>
        <authorList>
            <person name="Jia S."/>
            <person name="Zhang X."/>
            <person name="Zhang G."/>
            <person name="Yin A."/>
            <person name="Zhang S."/>
            <person name="Li F."/>
            <person name="Wang L."/>
            <person name="Zhao D."/>
            <person name="Yun Q."/>
            <person name="Tala"/>
            <person name="Wang J."/>
            <person name="Sun G."/>
            <person name="Baabdullah M."/>
            <person name="Yu X."/>
            <person name="Hu S."/>
            <person name="Al-Mssallem I.S."/>
            <person name="Yu J."/>
        </authorList>
    </citation>
    <scope>NUCLEOTIDE SEQUENCE</scope>
</reference>
<evidence type="ECO:0000256" key="10">
    <source>
        <dbReference type="ARBA" id="ARBA00049902"/>
    </source>
</evidence>
<evidence type="ECO:0000256" key="3">
    <source>
        <dbReference type="ARBA" id="ARBA00022676"/>
    </source>
</evidence>
<comment type="catalytic activity">
    <reaction evidence="10">
        <text>[GlcNAc-(1-&gt;4)-Mur2Ac(oyl-L-Ala-gamma-D-Glu-L-Lys-D-Ala-D-Ala)](n)-di-trans,octa-cis-undecaprenyl diphosphate + beta-D-GlcNAc-(1-&gt;4)-Mur2Ac(oyl-L-Ala-gamma-D-Glu-L-Lys-D-Ala-D-Ala)-di-trans,octa-cis-undecaprenyl diphosphate = [GlcNAc-(1-&gt;4)-Mur2Ac(oyl-L-Ala-gamma-D-Glu-L-Lys-D-Ala-D-Ala)](n+1)-di-trans,octa-cis-undecaprenyl diphosphate + di-trans,octa-cis-undecaprenyl diphosphate + H(+)</text>
        <dbReference type="Rhea" id="RHEA:23708"/>
        <dbReference type="Rhea" id="RHEA-COMP:9602"/>
        <dbReference type="Rhea" id="RHEA-COMP:9603"/>
        <dbReference type="ChEBI" id="CHEBI:15378"/>
        <dbReference type="ChEBI" id="CHEBI:58405"/>
        <dbReference type="ChEBI" id="CHEBI:60033"/>
        <dbReference type="ChEBI" id="CHEBI:78435"/>
        <dbReference type="EC" id="2.4.99.28"/>
    </reaction>
</comment>
<accession>A0A060BY57</accession>
<dbReference type="GO" id="GO:0008360">
    <property type="term" value="P:regulation of cell shape"/>
    <property type="evidence" value="ECO:0007669"/>
    <property type="project" value="UniProtKB-KW"/>
</dbReference>
<dbReference type="GO" id="GO:0009252">
    <property type="term" value="P:peptidoglycan biosynthetic process"/>
    <property type="evidence" value="ECO:0007669"/>
    <property type="project" value="UniProtKB-KW"/>
</dbReference>
<name>A0A060BY57_9STAP</name>
<dbReference type="Gene3D" id="3.40.710.10">
    <property type="entry name" value="DD-peptidase/beta-lactamase superfamily"/>
    <property type="match status" value="1"/>
</dbReference>
<dbReference type="AlphaFoldDB" id="A0A060BY57"/>
<dbReference type="GO" id="GO:0008955">
    <property type="term" value="F:peptidoglycan glycosyltransferase activity"/>
    <property type="evidence" value="ECO:0007669"/>
    <property type="project" value="UniProtKB-EC"/>
</dbReference>
<dbReference type="GO" id="GO:0016020">
    <property type="term" value="C:membrane"/>
    <property type="evidence" value="ECO:0007669"/>
    <property type="project" value="UniProtKB-SubCell"/>
</dbReference>
<evidence type="ECO:0000256" key="1">
    <source>
        <dbReference type="ARBA" id="ARBA00004370"/>
    </source>
</evidence>
<evidence type="ECO:0000256" key="4">
    <source>
        <dbReference type="ARBA" id="ARBA00022679"/>
    </source>
</evidence>
<comment type="subcellular location">
    <subcellularLocation>
        <location evidence="1">Membrane</location>
    </subcellularLocation>
</comment>
<protein>
    <recommendedName>
        <fullName evidence="9">peptidoglycan glycosyltransferase</fullName>
        <ecNumber evidence="9">2.4.99.28</ecNumber>
    </recommendedName>
</protein>
<dbReference type="PANTHER" id="PTHR32282">
    <property type="entry name" value="BINDING PROTEIN TRANSPEPTIDASE, PUTATIVE-RELATED"/>
    <property type="match status" value="1"/>
</dbReference>
<feature type="non-terminal residue" evidence="11">
    <location>
        <position position="1"/>
    </location>
</feature>
<keyword evidence="5" id="KW-0133">Cell shape</keyword>
<evidence type="ECO:0000256" key="5">
    <source>
        <dbReference type="ARBA" id="ARBA00022960"/>
    </source>
</evidence>